<dbReference type="EMBL" id="BAABIG010000018">
    <property type="protein sequence ID" value="GAA4792628.1"/>
    <property type="molecule type" value="Genomic_DNA"/>
</dbReference>
<sequence length="324" mass="31700">MWFVPMSEPKTSVSSRRWCWISAGVKGGGSGESSASSMDTSDEATSLSSASLSSASSQSMIMSIESGEPGSESGAGFGTASGADGLSTDISAGAEELKYSPSTTSAGCRRTSAAGTVGTASDSVRRARYGCSSRSAVSPSGVVTGVAADRWTSSSVRGVSAVSAGADESGTGSGSVAVRVCSAVPVGTALAPGGAVAGAGLVPLTGEEPLAGEELLAGEDFATGEVTSGGWWTTGGTAVVTSGVVVVSSRAWSWSWSWVSSSGSSVSPAPVRCRGDSSALGGVLLFPVRLAGGSVVVSVSGSVSGSGWSSLVNVSSARSLSTSW</sequence>
<dbReference type="Proteomes" id="UP001501265">
    <property type="component" value="Unassembled WGS sequence"/>
</dbReference>
<comment type="caution">
    <text evidence="2">The sequence shown here is derived from an EMBL/GenBank/DDBJ whole genome shotgun (WGS) entry which is preliminary data.</text>
</comment>
<organism evidence="2 3">
    <name type="scientific">Streptomyces ziwulingensis</name>
    <dbReference type="NCBI Taxonomy" id="1045501"/>
    <lineage>
        <taxon>Bacteria</taxon>
        <taxon>Bacillati</taxon>
        <taxon>Actinomycetota</taxon>
        <taxon>Actinomycetes</taxon>
        <taxon>Kitasatosporales</taxon>
        <taxon>Streptomycetaceae</taxon>
        <taxon>Streptomyces</taxon>
    </lineage>
</organism>
<keyword evidence="3" id="KW-1185">Reference proteome</keyword>
<protein>
    <submittedName>
        <fullName evidence="2">Uncharacterized protein</fullName>
    </submittedName>
</protein>
<evidence type="ECO:0000313" key="2">
    <source>
        <dbReference type="EMBL" id="GAA4792628.1"/>
    </source>
</evidence>
<evidence type="ECO:0000313" key="3">
    <source>
        <dbReference type="Proteomes" id="UP001501265"/>
    </source>
</evidence>
<reference evidence="3" key="1">
    <citation type="journal article" date="2019" name="Int. J. Syst. Evol. Microbiol.">
        <title>The Global Catalogue of Microorganisms (GCM) 10K type strain sequencing project: providing services to taxonomists for standard genome sequencing and annotation.</title>
        <authorList>
            <consortium name="The Broad Institute Genomics Platform"/>
            <consortium name="The Broad Institute Genome Sequencing Center for Infectious Disease"/>
            <person name="Wu L."/>
            <person name="Ma J."/>
        </authorList>
    </citation>
    <scope>NUCLEOTIDE SEQUENCE [LARGE SCALE GENOMIC DNA]</scope>
    <source>
        <strain evidence="3">JCM 18081</strain>
    </source>
</reference>
<feature type="region of interest" description="Disordered" evidence="1">
    <location>
        <begin position="98"/>
        <end position="119"/>
    </location>
</feature>
<evidence type="ECO:0000256" key="1">
    <source>
        <dbReference type="SAM" id="MobiDB-lite"/>
    </source>
</evidence>
<feature type="compositionally biased region" description="Low complexity" evidence="1">
    <location>
        <begin position="32"/>
        <end position="72"/>
    </location>
</feature>
<name>A0ABP9BDN1_9ACTN</name>
<feature type="region of interest" description="Disordered" evidence="1">
    <location>
        <begin position="26"/>
        <end position="82"/>
    </location>
</feature>
<gene>
    <name evidence="2" type="ORF">GCM10023220_18110</name>
</gene>
<proteinExistence type="predicted"/>
<accession>A0ABP9BDN1</accession>